<proteinExistence type="predicted"/>
<sequence>MSCSSASEGFWPRERMTVPSSRVVMVPSSSLSNKENASLNSLTCSSLYTGKLSNKITLKAQWHTN</sequence>
<evidence type="ECO:0000313" key="1">
    <source>
        <dbReference type="EMBL" id="KAJ4474362.1"/>
    </source>
</evidence>
<accession>A0A9W9A4R2</accession>
<dbReference type="OrthoDB" id="195420at2759"/>
<reference evidence="1" key="1">
    <citation type="submission" date="2022-08" db="EMBL/GenBank/DDBJ databases">
        <title>A Global Phylogenomic Analysis of the Shiitake Genus Lentinula.</title>
        <authorList>
            <consortium name="DOE Joint Genome Institute"/>
            <person name="Sierra-Patev S."/>
            <person name="Min B."/>
            <person name="Naranjo-Ortiz M."/>
            <person name="Looney B."/>
            <person name="Konkel Z."/>
            <person name="Slot J.C."/>
            <person name="Sakamoto Y."/>
            <person name="Steenwyk J.L."/>
            <person name="Rokas A."/>
            <person name="Carro J."/>
            <person name="Camarero S."/>
            <person name="Ferreira P."/>
            <person name="Molpeceres G."/>
            <person name="Ruiz-Duenas F.J."/>
            <person name="Serrano A."/>
            <person name="Henrissat B."/>
            <person name="Drula E."/>
            <person name="Hughes K.W."/>
            <person name="Mata J.L."/>
            <person name="Ishikawa N.K."/>
            <person name="Vargas-Isla R."/>
            <person name="Ushijima S."/>
            <person name="Smith C.A."/>
            <person name="Ahrendt S."/>
            <person name="Andreopoulos W."/>
            <person name="He G."/>
            <person name="Labutti K."/>
            <person name="Lipzen A."/>
            <person name="Ng V."/>
            <person name="Riley R."/>
            <person name="Sandor L."/>
            <person name="Barry K."/>
            <person name="Martinez A.T."/>
            <person name="Xiao Y."/>
            <person name="Gibbons J.G."/>
            <person name="Terashima K."/>
            <person name="Grigoriev I.V."/>
            <person name="Hibbett D.S."/>
        </authorList>
    </citation>
    <scope>NUCLEOTIDE SEQUENCE</scope>
    <source>
        <strain evidence="1">JLM2183</strain>
    </source>
</reference>
<name>A0A9W9A4R2_9AGAR</name>
<dbReference type="EMBL" id="JAOTPV010000016">
    <property type="protein sequence ID" value="KAJ4474362.1"/>
    <property type="molecule type" value="Genomic_DNA"/>
</dbReference>
<comment type="caution">
    <text evidence="1">The sequence shown here is derived from an EMBL/GenBank/DDBJ whole genome shotgun (WGS) entry which is preliminary data.</text>
</comment>
<dbReference type="AlphaFoldDB" id="A0A9W9A4R2"/>
<gene>
    <name evidence="1" type="ORF">J3R30DRAFT_3508319</name>
</gene>
<evidence type="ECO:0000313" key="2">
    <source>
        <dbReference type="Proteomes" id="UP001150266"/>
    </source>
</evidence>
<dbReference type="Proteomes" id="UP001150266">
    <property type="component" value="Unassembled WGS sequence"/>
</dbReference>
<keyword evidence="2" id="KW-1185">Reference proteome</keyword>
<protein>
    <submittedName>
        <fullName evidence="1">Uncharacterized protein</fullName>
    </submittedName>
</protein>
<organism evidence="1 2">
    <name type="scientific">Lentinula aciculospora</name>
    <dbReference type="NCBI Taxonomy" id="153920"/>
    <lineage>
        <taxon>Eukaryota</taxon>
        <taxon>Fungi</taxon>
        <taxon>Dikarya</taxon>
        <taxon>Basidiomycota</taxon>
        <taxon>Agaricomycotina</taxon>
        <taxon>Agaricomycetes</taxon>
        <taxon>Agaricomycetidae</taxon>
        <taxon>Agaricales</taxon>
        <taxon>Marasmiineae</taxon>
        <taxon>Omphalotaceae</taxon>
        <taxon>Lentinula</taxon>
    </lineage>
</organism>